<name>A0A937XJI8_UNCW3</name>
<evidence type="ECO:0000313" key="1">
    <source>
        <dbReference type="EMBL" id="MBM3332873.1"/>
    </source>
</evidence>
<sequence length="307" mass="32866">MPTNTGLPYFSYDTAGAPSVAFHPSGSDQAIMFARRTDSTWAAETIFTAPYFCELVARALTYTVKAEPCVMAYVYYGIPTSTTVILLMEQGDTWPYHVVTGAGTRAHLEALACARDTGGGAAVLYDYGDEFNWTGNLYYAGFGTGFASLDTWASAGAVAVHSSGVPHAAYIRSQLRYACRVGATWYHDTISAASGLQLAGAVLEESLPTIGFIDPATGVWIARRKPVGVQERVLVRSIKSLRPTLVRGMLHLPEAAGLLDITGRKLMDLVPGANDVRALAPGVYFLKEGGERSEEGGAGIRKVVITR</sequence>
<protein>
    <submittedName>
        <fullName evidence="1">Uncharacterized protein</fullName>
    </submittedName>
</protein>
<organism evidence="1 2">
    <name type="scientific">candidate division WOR-3 bacterium</name>
    <dbReference type="NCBI Taxonomy" id="2052148"/>
    <lineage>
        <taxon>Bacteria</taxon>
        <taxon>Bacteria division WOR-3</taxon>
    </lineage>
</organism>
<dbReference type="Proteomes" id="UP000779900">
    <property type="component" value="Unassembled WGS sequence"/>
</dbReference>
<gene>
    <name evidence="1" type="ORF">FJY68_13670</name>
</gene>
<proteinExistence type="predicted"/>
<evidence type="ECO:0000313" key="2">
    <source>
        <dbReference type="Proteomes" id="UP000779900"/>
    </source>
</evidence>
<comment type="caution">
    <text evidence="1">The sequence shown here is derived from an EMBL/GenBank/DDBJ whole genome shotgun (WGS) entry which is preliminary data.</text>
</comment>
<dbReference type="AlphaFoldDB" id="A0A937XJI8"/>
<reference evidence="1" key="1">
    <citation type="submission" date="2019-03" db="EMBL/GenBank/DDBJ databases">
        <title>Lake Tanganyika Metagenome-Assembled Genomes (MAGs).</title>
        <authorList>
            <person name="Tran P."/>
        </authorList>
    </citation>
    <scope>NUCLEOTIDE SEQUENCE</scope>
    <source>
        <strain evidence="1">K_DeepCast_150m_m2_040</strain>
    </source>
</reference>
<accession>A0A937XJI8</accession>
<dbReference type="EMBL" id="VGIR01000158">
    <property type="protein sequence ID" value="MBM3332873.1"/>
    <property type="molecule type" value="Genomic_DNA"/>
</dbReference>